<proteinExistence type="predicted"/>
<sequence length="84" mass="10143">MTERSEMLKKVQQLNFVMIDAGLFLNNQPESPAALELFRKYQELHRKAKMEYEEAFGPLDYDGIRTERDGWSWIHRPWPWEVED</sequence>
<gene>
    <name evidence="2" type="ORF">H9L42_06410</name>
</gene>
<evidence type="ECO:0000259" key="1">
    <source>
        <dbReference type="Pfam" id="PF12652"/>
    </source>
</evidence>
<organism evidence="2 3">
    <name type="scientific">Zhenpiania hominis</name>
    <dbReference type="NCBI Taxonomy" id="2763644"/>
    <lineage>
        <taxon>Bacteria</taxon>
        <taxon>Bacillati</taxon>
        <taxon>Bacillota</taxon>
        <taxon>Clostridia</taxon>
        <taxon>Peptostreptococcales</taxon>
        <taxon>Anaerovoracaceae</taxon>
        <taxon>Zhenpiania</taxon>
    </lineage>
</organism>
<dbReference type="Proteomes" id="UP000602647">
    <property type="component" value="Unassembled WGS sequence"/>
</dbReference>
<keyword evidence="2" id="KW-0946">Virion</keyword>
<evidence type="ECO:0000313" key="2">
    <source>
        <dbReference type="EMBL" id="MBC6679456.1"/>
    </source>
</evidence>
<accession>A0A923NI48</accession>
<feature type="domain" description="Protein CotJB" evidence="1">
    <location>
        <begin position="6"/>
        <end position="81"/>
    </location>
</feature>
<keyword evidence="3" id="KW-1185">Reference proteome</keyword>
<protein>
    <submittedName>
        <fullName evidence="2">Spore coat protein CotJB</fullName>
    </submittedName>
</protein>
<evidence type="ECO:0000313" key="3">
    <source>
        <dbReference type="Proteomes" id="UP000602647"/>
    </source>
</evidence>
<dbReference type="InterPro" id="IPR024207">
    <property type="entry name" value="CotJB_dom"/>
</dbReference>
<reference evidence="2" key="1">
    <citation type="submission" date="2020-08" db="EMBL/GenBank/DDBJ databases">
        <title>Genome public.</title>
        <authorList>
            <person name="Liu C."/>
            <person name="Sun Q."/>
        </authorList>
    </citation>
    <scope>NUCLEOTIDE SEQUENCE</scope>
    <source>
        <strain evidence="2">BX12</strain>
    </source>
</reference>
<name>A0A923NI48_9FIRM</name>
<comment type="caution">
    <text evidence="2">The sequence shown here is derived from an EMBL/GenBank/DDBJ whole genome shotgun (WGS) entry which is preliminary data.</text>
</comment>
<dbReference type="RefSeq" id="WP_187302558.1">
    <property type="nucleotide sequence ID" value="NZ_CBCTON010000010.1"/>
</dbReference>
<keyword evidence="2" id="KW-0167">Capsid protein</keyword>
<dbReference type="EMBL" id="JACRYT010000004">
    <property type="protein sequence ID" value="MBC6679456.1"/>
    <property type="molecule type" value="Genomic_DNA"/>
</dbReference>
<dbReference type="AlphaFoldDB" id="A0A923NI48"/>
<dbReference type="Pfam" id="PF12652">
    <property type="entry name" value="CotJB"/>
    <property type="match status" value="1"/>
</dbReference>